<dbReference type="PANTHER" id="PTHR35936">
    <property type="entry name" value="MEMBRANE-BOUND LYTIC MUREIN TRANSGLYCOSYLASE F"/>
    <property type="match status" value="1"/>
</dbReference>
<evidence type="ECO:0000259" key="3">
    <source>
        <dbReference type="Pfam" id="PF00497"/>
    </source>
</evidence>
<evidence type="ECO:0000313" key="4">
    <source>
        <dbReference type="EMBL" id="SCX91747.1"/>
    </source>
</evidence>
<evidence type="ECO:0000256" key="1">
    <source>
        <dbReference type="ARBA" id="ARBA00022729"/>
    </source>
</evidence>
<keyword evidence="5" id="KW-1185">Reference proteome</keyword>
<dbReference type="PANTHER" id="PTHR35936:SF25">
    <property type="entry name" value="ABC TRANSPORTER SUBSTRATE-BINDING PROTEIN"/>
    <property type="match status" value="1"/>
</dbReference>
<evidence type="ECO:0000256" key="2">
    <source>
        <dbReference type="SAM" id="SignalP"/>
    </source>
</evidence>
<reference evidence="4 5" key="1">
    <citation type="submission" date="2016-10" db="EMBL/GenBank/DDBJ databases">
        <authorList>
            <person name="de Groot N.N."/>
        </authorList>
    </citation>
    <scope>NUCLEOTIDE SEQUENCE [LARGE SCALE GENOMIC DNA]</scope>
    <source>
        <strain evidence="4 5">AA1</strain>
    </source>
</reference>
<accession>A0A1G5BNV6</accession>
<keyword evidence="1 2" id="KW-0732">Signal</keyword>
<gene>
    <name evidence="4" type="ORF">SAMN05216233_102114</name>
</gene>
<dbReference type="Pfam" id="PF00497">
    <property type="entry name" value="SBP_bac_3"/>
    <property type="match status" value="1"/>
</dbReference>
<dbReference type="RefSeq" id="WP_092208405.1">
    <property type="nucleotide sequence ID" value="NZ_FMUX01000002.1"/>
</dbReference>
<proteinExistence type="predicted"/>
<protein>
    <submittedName>
        <fullName evidence="4">Amino acid ABC transporter substrate-binding protein, PAAT family</fullName>
    </submittedName>
</protein>
<dbReference type="Proteomes" id="UP000198870">
    <property type="component" value="Unassembled WGS sequence"/>
</dbReference>
<dbReference type="STRING" id="419481.SAMN05216233_102114"/>
<dbReference type="Gene3D" id="3.40.190.10">
    <property type="entry name" value="Periplasmic binding protein-like II"/>
    <property type="match status" value="2"/>
</dbReference>
<organism evidence="4 5">
    <name type="scientific">Desulfoluna spongiiphila</name>
    <dbReference type="NCBI Taxonomy" id="419481"/>
    <lineage>
        <taxon>Bacteria</taxon>
        <taxon>Pseudomonadati</taxon>
        <taxon>Thermodesulfobacteriota</taxon>
        <taxon>Desulfobacteria</taxon>
        <taxon>Desulfobacterales</taxon>
        <taxon>Desulfolunaceae</taxon>
        <taxon>Desulfoluna</taxon>
    </lineage>
</organism>
<evidence type="ECO:0000313" key="5">
    <source>
        <dbReference type="Proteomes" id="UP000198870"/>
    </source>
</evidence>
<dbReference type="InterPro" id="IPR001638">
    <property type="entry name" value="Solute-binding_3/MltF_N"/>
</dbReference>
<feature type="chain" id="PRO_5011534146" evidence="2">
    <location>
        <begin position="20"/>
        <end position="271"/>
    </location>
</feature>
<feature type="signal peptide" evidence="2">
    <location>
        <begin position="1"/>
        <end position="19"/>
    </location>
</feature>
<dbReference type="OrthoDB" id="7340028at2"/>
<dbReference type="EMBL" id="FMUX01000002">
    <property type="protein sequence ID" value="SCX91747.1"/>
    <property type="molecule type" value="Genomic_DNA"/>
</dbReference>
<sequence>MKKSLCIALLVLSCLSAWRTGTAETNVIVYCDDNYPPYSYAINGQPRGIYPAILTQAFARMEDYRVTILPIPWKRGLHDIENGTVFAICPPYFRPQERPFMWPYSVPILQEKVVLLCREDIMKDAPRRIWPDDFHGLTIGSNDGFILGGKTFFEEVRKNNIRIDEARSNRVNILKLGIRRTDCYINDRLAILWELNKLKQEGLYHEGTRHARLREALVINTEWGHLGYTNRDFGRFHFKEDFIATFNAVITAMQKNGDIERIMEQTIAAPE</sequence>
<name>A0A1G5BNV6_9BACT</name>
<dbReference type="AlphaFoldDB" id="A0A1G5BNV6"/>
<feature type="domain" description="Solute-binding protein family 3/N-terminal" evidence="3">
    <location>
        <begin position="28"/>
        <end position="265"/>
    </location>
</feature>
<dbReference type="SUPFAM" id="SSF53850">
    <property type="entry name" value="Periplasmic binding protein-like II"/>
    <property type="match status" value="1"/>
</dbReference>